<dbReference type="Proteomes" id="UP001446871">
    <property type="component" value="Unassembled WGS sequence"/>
</dbReference>
<evidence type="ECO:0000313" key="2">
    <source>
        <dbReference type="Proteomes" id="UP001446871"/>
    </source>
</evidence>
<dbReference type="EMBL" id="JAQQWM010000002">
    <property type="protein sequence ID" value="KAK8078060.1"/>
    <property type="molecule type" value="Genomic_DNA"/>
</dbReference>
<name>A0ABR1W3J5_9PEZI</name>
<keyword evidence="2" id="KW-1185">Reference proteome</keyword>
<comment type="caution">
    <text evidence="1">The sequence shown here is derived from an EMBL/GenBank/DDBJ whole genome shotgun (WGS) entry which is preliminary data.</text>
</comment>
<proteinExistence type="predicted"/>
<organism evidence="1 2">
    <name type="scientific">Apiospora saccharicola</name>
    <dbReference type="NCBI Taxonomy" id="335842"/>
    <lineage>
        <taxon>Eukaryota</taxon>
        <taxon>Fungi</taxon>
        <taxon>Dikarya</taxon>
        <taxon>Ascomycota</taxon>
        <taxon>Pezizomycotina</taxon>
        <taxon>Sordariomycetes</taxon>
        <taxon>Xylariomycetidae</taxon>
        <taxon>Amphisphaeriales</taxon>
        <taxon>Apiosporaceae</taxon>
        <taxon>Apiospora</taxon>
    </lineage>
</organism>
<protein>
    <submittedName>
        <fullName evidence="1">Uncharacterized protein</fullName>
    </submittedName>
</protein>
<gene>
    <name evidence="1" type="ORF">PG996_004230</name>
</gene>
<accession>A0ABR1W3J5</accession>
<sequence length="66" mass="7756">MNNDIMSKRRRDTDLLRLINSAPVDLNKPVKGQAERSDAAYYQEKLVFCDDEFFVRDTEVRATFEI</sequence>
<evidence type="ECO:0000313" key="1">
    <source>
        <dbReference type="EMBL" id="KAK8078060.1"/>
    </source>
</evidence>
<reference evidence="1 2" key="1">
    <citation type="submission" date="2023-01" db="EMBL/GenBank/DDBJ databases">
        <title>Analysis of 21 Apiospora genomes using comparative genomics revels a genus with tremendous synthesis potential of carbohydrate active enzymes and secondary metabolites.</title>
        <authorList>
            <person name="Sorensen T."/>
        </authorList>
    </citation>
    <scope>NUCLEOTIDE SEQUENCE [LARGE SCALE GENOMIC DNA]</scope>
    <source>
        <strain evidence="1 2">CBS 83171</strain>
    </source>
</reference>